<evidence type="ECO:0000313" key="8">
    <source>
        <dbReference type="EMBL" id="KGK39407.1"/>
    </source>
</evidence>
<evidence type="ECO:0000313" key="9">
    <source>
        <dbReference type="EMBL" id="ONH77346.1"/>
    </source>
</evidence>
<keyword evidence="3 5" id="KW-0235">DNA replication</keyword>
<dbReference type="InterPro" id="IPR021151">
    <property type="entry name" value="GINS_A"/>
</dbReference>
<keyword evidence="4 5" id="KW-0539">Nucleus</keyword>
<dbReference type="Proteomes" id="UP000249293">
    <property type="component" value="Chromosome 2"/>
</dbReference>
<comment type="function">
    <text evidence="5">The GINS complex plays an essential role in the initiation of DNA replication.</text>
</comment>
<evidence type="ECO:0000313" key="12">
    <source>
        <dbReference type="Proteomes" id="UP000189274"/>
    </source>
</evidence>
<reference evidence="7 14" key="6">
    <citation type="submission" date="2018-06" db="EMBL/GenBank/DDBJ databases">
        <title>Population genomics shows no distinction between pathogenic Candida krusei and environmental Pichia kudriavzevii: One species, four names.</title>
        <authorList>
            <person name="Douglass A.P."/>
            <person name="Offei B."/>
            <person name="Braun-Galleani S."/>
            <person name="Coughlan A.Y."/>
            <person name="Martos A."/>
            <person name="Ortiz-Merino R.A."/>
            <person name="Byrne K.P."/>
            <person name="Wolfe K.H."/>
        </authorList>
    </citation>
    <scope>NUCLEOTIDE SEQUENCE [LARGE SCALE GENOMIC DNA]</scope>
    <source>
        <strain evidence="7 14">CBS573</strain>
    </source>
</reference>
<dbReference type="GO" id="GO:0006261">
    <property type="term" value="P:DNA-templated DNA replication"/>
    <property type="evidence" value="ECO:0007669"/>
    <property type="project" value="InterPro"/>
</dbReference>
<dbReference type="PANTHER" id="PTHR21206">
    <property type="entry name" value="SLD5 PROTEIN"/>
    <property type="match status" value="1"/>
</dbReference>
<proteinExistence type="inferred from homology"/>
<dbReference type="Proteomes" id="UP000195871">
    <property type="component" value="Unassembled WGS sequence"/>
</dbReference>
<protein>
    <recommendedName>
        <fullName evidence="5">DNA replication complex GINS protein SLD5</fullName>
    </recommendedName>
</protein>
<gene>
    <name evidence="9" type="ORF">BOH78_0431</name>
    <name evidence="7" type="ORF">C5L36_0B09310</name>
    <name evidence="10" type="ORF">CAS74_003902</name>
    <name evidence="8" type="ORF">JL09_g1443</name>
</gene>
<dbReference type="PANTHER" id="PTHR21206:SF0">
    <property type="entry name" value="DNA REPLICATION COMPLEX GINS PROTEIN SLD5"/>
    <property type="match status" value="1"/>
</dbReference>
<dbReference type="EMBL" id="CP028774">
    <property type="protein sequence ID" value="AWU75689.1"/>
    <property type="molecule type" value="Genomic_DNA"/>
</dbReference>
<organism evidence="8 11">
    <name type="scientific">Pichia kudriavzevii</name>
    <name type="common">Yeast</name>
    <name type="synonym">Issatchenkia orientalis</name>
    <dbReference type="NCBI Taxonomy" id="4909"/>
    <lineage>
        <taxon>Eukaryota</taxon>
        <taxon>Fungi</taxon>
        <taxon>Dikarya</taxon>
        <taxon>Ascomycota</taxon>
        <taxon>Saccharomycotina</taxon>
        <taxon>Pichiomycetes</taxon>
        <taxon>Pichiales</taxon>
        <taxon>Pichiaceae</taxon>
        <taxon>Pichia</taxon>
    </lineage>
</organism>
<reference evidence="12" key="3">
    <citation type="journal article" date="2017" name="Genome Announc.">
        <title>Genome sequences of Cyberlindnera fabianii 65, Pichia kudriavzevii 129, and Saccharomyces cerevisiae 131 isolated from fermented masau fruits in Zimbabwe.</title>
        <authorList>
            <person name="van Rijswijck I.M.H."/>
            <person name="Derks M.F.L."/>
            <person name="Abee T."/>
            <person name="de Ridder D."/>
            <person name="Smid E.J."/>
        </authorList>
    </citation>
    <scope>NUCLEOTIDE SEQUENCE [LARGE SCALE GENOMIC DNA]</scope>
    <source>
        <strain evidence="12">129</strain>
    </source>
</reference>
<comment type="subunit">
    <text evidence="2">Component of the GINS complex which is a heterotetramer of SLD5, PSF1, PSF2 and PSF3.</text>
</comment>
<feature type="domain" description="GINS subunit" evidence="6">
    <location>
        <begin position="68"/>
        <end position="138"/>
    </location>
</feature>
<reference evidence="8" key="2">
    <citation type="submission" date="2014-08" db="EMBL/GenBank/DDBJ databases">
        <title>Exploiting Issatchenkia orientalis SD108 for Succinic Acid Production.</title>
        <authorList>
            <person name="Xiao H."/>
            <person name="Shao Z."/>
            <person name="Jiang Y."/>
            <person name="Dole S."/>
            <person name="Zhao H."/>
        </authorList>
    </citation>
    <scope>NUCLEOTIDE SEQUENCE [LARGE SCALE GENOMIC DNA]</scope>
    <source>
        <strain evidence="8">SD108</strain>
    </source>
</reference>
<evidence type="ECO:0000259" key="6">
    <source>
        <dbReference type="Pfam" id="PF05916"/>
    </source>
</evidence>
<dbReference type="CDD" id="cd11711">
    <property type="entry name" value="GINS_A_Sld5"/>
    <property type="match status" value="1"/>
</dbReference>
<dbReference type="Pfam" id="PF05916">
    <property type="entry name" value="Sld5"/>
    <property type="match status" value="1"/>
</dbReference>
<evidence type="ECO:0000313" key="10">
    <source>
        <dbReference type="EMBL" id="OUT20906.1"/>
    </source>
</evidence>
<dbReference type="VEuPathDB" id="FungiDB:C5L36_0B09310"/>
<dbReference type="SUPFAM" id="SSF158573">
    <property type="entry name" value="GINS helical bundle-like"/>
    <property type="match status" value="1"/>
</dbReference>
<dbReference type="PIRSF" id="PIRSF007764">
    <property type="entry name" value="Sld5"/>
    <property type="match status" value="1"/>
</dbReference>
<dbReference type="HOGENOM" id="CLU_131219_0_0_1"/>
<dbReference type="STRING" id="4909.A0A099P5E3"/>
<dbReference type="EMBL" id="NHMM01000006">
    <property type="protein sequence ID" value="OUT20906.1"/>
    <property type="molecule type" value="Genomic_DNA"/>
</dbReference>
<evidence type="ECO:0000256" key="4">
    <source>
        <dbReference type="ARBA" id="ARBA00023242"/>
    </source>
</evidence>
<dbReference type="GO" id="GO:0000727">
    <property type="term" value="P:double-strand break repair via break-induced replication"/>
    <property type="evidence" value="ECO:0007669"/>
    <property type="project" value="TreeGrafter"/>
</dbReference>
<evidence type="ECO:0000256" key="2">
    <source>
        <dbReference type="ARBA" id="ARBA00011352"/>
    </source>
</evidence>
<comment type="similarity">
    <text evidence="5">Belongs to the GINS4/SLD5 family.</text>
</comment>
<evidence type="ECO:0000256" key="1">
    <source>
        <dbReference type="ARBA" id="ARBA00004123"/>
    </source>
</evidence>
<comment type="subcellular location">
    <subcellularLocation>
        <location evidence="1 5">Nucleus</location>
    </subcellularLocation>
</comment>
<dbReference type="GO" id="GO:0000811">
    <property type="term" value="C:GINS complex"/>
    <property type="evidence" value="ECO:0007669"/>
    <property type="project" value="UniProtKB-UniRule"/>
</dbReference>
<reference evidence="11" key="1">
    <citation type="journal article" date="2014" name="Microb. Cell Fact.">
        <title>Exploiting Issatchenkia orientalis SD108 for succinic acid production.</title>
        <authorList>
            <person name="Xiao H."/>
            <person name="Shao Z."/>
            <person name="Jiang Y."/>
            <person name="Dole S."/>
            <person name="Zhao H."/>
        </authorList>
    </citation>
    <scope>NUCLEOTIDE SEQUENCE [LARGE SCALE GENOMIC DNA]</scope>
    <source>
        <strain evidence="11">SD108</strain>
    </source>
</reference>
<dbReference type="Proteomes" id="UP000029867">
    <property type="component" value="Unassembled WGS sequence"/>
</dbReference>
<keyword evidence="14" id="KW-1185">Reference proteome</keyword>
<evidence type="ECO:0000313" key="7">
    <source>
        <dbReference type="EMBL" id="AWU75689.1"/>
    </source>
</evidence>
<dbReference type="eggNOG" id="KOG3176">
    <property type="taxonomic scope" value="Eukaryota"/>
</dbReference>
<dbReference type="EMBL" id="JQFK01000009">
    <property type="protein sequence ID" value="KGK39407.1"/>
    <property type="molecule type" value="Genomic_DNA"/>
</dbReference>
<dbReference type="AlphaFoldDB" id="A0A099P5E3"/>
<sequence length="199" mass="22985">MNTTDIINDFTTEARNDFVNRYNEQAEDLLLLEQAWVREKTVPQLLPHESELVERIMERIRVQLETIDEMASDENTDKLTLVIIESELERIQYLLRAYTRGRLRKIDSNQVMDLSLLSVDEQTYLRGHSAMKNQFLTSLLGEEPSIPESDPDNESCHIFVRAQAPFPFRDEDTMQVGDVRVAKWKDVAHGVAEGALHVI</sequence>
<reference evidence="9" key="4">
    <citation type="submission" date="2017-01" db="EMBL/GenBank/DDBJ databases">
        <authorList>
            <person name="Mah S.A."/>
            <person name="Swanson W.J."/>
            <person name="Moy G.W."/>
            <person name="Vacquier V.D."/>
        </authorList>
    </citation>
    <scope>NUCLEOTIDE SEQUENCE [LARGE SCALE GENOMIC DNA]</scope>
    <source>
        <strain evidence="9">129</strain>
    </source>
</reference>
<dbReference type="InterPro" id="IPR036224">
    <property type="entry name" value="GINS_bundle-like_dom_sf"/>
</dbReference>
<evidence type="ECO:0000313" key="11">
    <source>
        <dbReference type="Proteomes" id="UP000029867"/>
    </source>
</evidence>
<dbReference type="OrthoDB" id="338231at2759"/>
<dbReference type="Gene3D" id="1.20.58.1030">
    <property type="match status" value="1"/>
</dbReference>
<dbReference type="Proteomes" id="UP000189274">
    <property type="component" value="Unassembled WGS sequence"/>
</dbReference>
<reference evidence="10 13" key="5">
    <citation type="submission" date="2017-05" db="EMBL/GenBank/DDBJ databases">
        <title>The Genome Sequence of Candida krusei Ckrusei653.</title>
        <authorList>
            <person name="Cuomo C."/>
            <person name="Forche A."/>
            <person name="Young S."/>
            <person name="Abouelleil A."/>
            <person name="Cao P."/>
            <person name="Chapman S."/>
            <person name="Cusick C."/>
            <person name="Shea T."/>
            <person name="Nusbaum C."/>
            <person name="Birren B."/>
        </authorList>
    </citation>
    <scope>NUCLEOTIDE SEQUENCE [LARGE SCALE GENOMIC DNA]</scope>
    <source>
        <strain evidence="10 13">Ckrusei653</strain>
    </source>
</reference>
<dbReference type="EMBL" id="MQVM01000002">
    <property type="protein sequence ID" value="ONH77346.1"/>
    <property type="molecule type" value="Genomic_DNA"/>
</dbReference>
<evidence type="ECO:0000256" key="3">
    <source>
        <dbReference type="ARBA" id="ARBA00022705"/>
    </source>
</evidence>
<evidence type="ECO:0000313" key="13">
    <source>
        <dbReference type="Proteomes" id="UP000195871"/>
    </source>
</evidence>
<dbReference type="InterPro" id="IPR008591">
    <property type="entry name" value="GINS_Sld5"/>
</dbReference>
<evidence type="ECO:0000256" key="5">
    <source>
        <dbReference type="PIRNR" id="PIRNR007764"/>
    </source>
</evidence>
<dbReference type="InterPro" id="IPR038749">
    <property type="entry name" value="Sld5_GINS_A"/>
</dbReference>
<accession>A0A099P5E3</accession>
<evidence type="ECO:0000313" key="14">
    <source>
        <dbReference type="Proteomes" id="UP000249293"/>
    </source>
</evidence>
<name>A0A099P5E3_PICKU</name>